<comment type="caution">
    <text evidence="8">The sequence shown here is derived from an EMBL/GenBank/DDBJ whole genome shotgun (WGS) entry which is preliminary data.</text>
</comment>
<dbReference type="Pfam" id="PF01061">
    <property type="entry name" value="ABC2_membrane"/>
    <property type="match status" value="1"/>
</dbReference>
<evidence type="ECO:0000256" key="5">
    <source>
        <dbReference type="SAM" id="Phobius"/>
    </source>
</evidence>
<dbReference type="NCBIfam" id="TIGR03062">
    <property type="entry name" value="pip_yhgE_Cterm"/>
    <property type="match status" value="1"/>
</dbReference>
<name>A0A7X0SM42_9BACL</name>
<feature type="transmembrane region" description="Helical" evidence="5">
    <location>
        <begin position="510"/>
        <end position="530"/>
    </location>
</feature>
<dbReference type="RefSeq" id="WP_185130129.1">
    <property type="nucleotide sequence ID" value="NZ_JACJVO010000020.1"/>
</dbReference>
<dbReference type="NCBIfam" id="TIGR03061">
    <property type="entry name" value="pip_yhgE_Nterm"/>
    <property type="match status" value="1"/>
</dbReference>
<evidence type="ECO:0000313" key="9">
    <source>
        <dbReference type="Proteomes" id="UP000564644"/>
    </source>
</evidence>
<evidence type="ECO:0000256" key="1">
    <source>
        <dbReference type="ARBA" id="ARBA00004141"/>
    </source>
</evidence>
<dbReference type="EMBL" id="JACJVO010000020">
    <property type="protein sequence ID" value="MBB6732466.1"/>
    <property type="molecule type" value="Genomic_DNA"/>
</dbReference>
<feature type="domain" description="ABC-2 type transporter transmembrane" evidence="6">
    <location>
        <begin position="546"/>
        <end position="656"/>
    </location>
</feature>
<feature type="transmembrane region" description="Helical" evidence="5">
    <location>
        <begin position="580"/>
        <end position="600"/>
    </location>
</feature>
<dbReference type="Gene3D" id="1.20.120.810">
    <property type="entry name" value="Vinculin, Vh2 four-helix bundle"/>
    <property type="match status" value="1"/>
</dbReference>
<dbReference type="InterPro" id="IPR051328">
    <property type="entry name" value="T7SS_ABC-Transporter"/>
</dbReference>
<dbReference type="GO" id="GO:0016020">
    <property type="term" value="C:membrane"/>
    <property type="evidence" value="ECO:0007669"/>
    <property type="project" value="UniProtKB-SubCell"/>
</dbReference>
<dbReference type="Pfam" id="PF12698">
    <property type="entry name" value="ABC2_membrane_3"/>
    <property type="match status" value="1"/>
</dbReference>
<keyword evidence="9" id="KW-1185">Reference proteome</keyword>
<comment type="subcellular location">
    <subcellularLocation>
        <location evidence="1">Membrane</location>
        <topology evidence="1">Multi-pass membrane protein</topology>
    </subcellularLocation>
</comment>
<dbReference type="InterPro" id="IPR013525">
    <property type="entry name" value="ABC2_TM"/>
</dbReference>
<feature type="transmembrane region" description="Helical" evidence="5">
    <location>
        <begin position="607"/>
        <end position="627"/>
    </location>
</feature>
<dbReference type="AlphaFoldDB" id="A0A7X0SM42"/>
<evidence type="ECO:0000256" key="3">
    <source>
        <dbReference type="ARBA" id="ARBA00022989"/>
    </source>
</evidence>
<dbReference type="InterPro" id="IPR017501">
    <property type="entry name" value="Phage_infect_YhgE_C"/>
</dbReference>
<reference evidence="8 9" key="1">
    <citation type="submission" date="2020-08" db="EMBL/GenBank/DDBJ databases">
        <title>Cohnella phylogeny.</title>
        <authorList>
            <person name="Dunlap C."/>
        </authorList>
    </citation>
    <scope>NUCLEOTIDE SEQUENCE [LARGE SCALE GENOMIC DNA]</scope>
    <source>
        <strain evidence="8 9">CBP 2801</strain>
    </source>
</reference>
<sequence>MRGNRAQGDGVVRGEFRRLTGSRMAMLSMVGLMVIPLLYSGMLIGAFWDPYGKLDRLPVAVVNEDAGASMEGRELHVGSDLVDQLKNGSDFKWSFTDEKEAMDGLKDHRYSMAFVIPANFSKQATTLRDEDPQPAQIEYYVDDGYNYLSSRIGADAAESLRTEVGREVTKAYASAVFSSVGEAAEGFKDAAGGASKLADGAKEAEAGAQRLHDNLAKLSGGALELKQGLGKLTDGAAKVASGANAVAGGGATLSAGLGQLTAGSVQLQSGVAQAADASGQLKAGADSLAAGGRKLADAADAAKAGSESVADGADQLAAGLRQYAEAHGGLADDAAFRQLLAAADSVAAGAGQLRQGAGTLADSADQLAAGQSRLAQSAADWQAGAAKLKQGADALAGKLKEAAGGADALADGARQVADGAKSLQTGLGDASGGLQTVAEGSKELTDGSQSLAGGVSGLLSGSEELAGKLGDASQQASELQGTDKQAGMFADPVSVSEHKLANVPNYGTGMTPYFLSLGLYVGVLMSTVILPLRDAAGTVRGGFRWYLSKLLLFAPIVLLQTVLADTVLIAGLGLQVPNVPLFYAVSAAIGLTFMTIVQFLSTLADTIGRFVAVVLLTLQLASSAGTYPAELLPTWLQRIGEWMPMTHAIRAVRYTLTGGEASSVGHELLLLAAYAAPFVALTLLLFRARSRRADRFRPHDPGTRGESLAANA</sequence>
<protein>
    <submittedName>
        <fullName evidence="8">YhgE/Pip domain-containing protein</fullName>
    </submittedName>
</protein>
<dbReference type="PANTHER" id="PTHR43077:SF5">
    <property type="entry name" value="PHAGE INFECTION PROTEIN"/>
    <property type="match status" value="1"/>
</dbReference>
<dbReference type="GO" id="GO:0140359">
    <property type="term" value="F:ABC-type transporter activity"/>
    <property type="evidence" value="ECO:0007669"/>
    <property type="project" value="InterPro"/>
</dbReference>
<dbReference type="NCBIfam" id="TIGR03057">
    <property type="entry name" value="xxxLxxG_by_4"/>
    <property type="match status" value="1"/>
</dbReference>
<feature type="transmembrane region" description="Helical" evidence="5">
    <location>
        <begin position="25"/>
        <end position="48"/>
    </location>
</feature>
<feature type="domain" description="ABC-2 type transporter transmembrane" evidence="7">
    <location>
        <begin position="33"/>
        <end position="165"/>
    </location>
</feature>
<organism evidence="8 9">
    <name type="scientific">Cohnella zeiphila</name>
    <dbReference type="NCBI Taxonomy" id="2761120"/>
    <lineage>
        <taxon>Bacteria</taxon>
        <taxon>Bacillati</taxon>
        <taxon>Bacillota</taxon>
        <taxon>Bacilli</taxon>
        <taxon>Bacillales</taxon>
        <taxon>Paenibacillaceae</taxon>
        <taxon>Cohnella</taxon>
    </lineage>
</organism>
<dbReference type="InterPro" id="IPR023908">
    <property type="entry name" value="xxxLxxG_rpt"/>
</dbReference>
<dbReference type="InterPro" id="IPR017500">
    <property type="entry name" value="Phage_infect_YhgE_N"/>
</dbReference>
<evidence type="ECO:0000259" key="7">
    <source>
        <dbReference type="Pfam" id="PF12698"/>
    </source>
</evidence>
<dbReference type="PANTHER" id="PTHR43077">
    <property type="entry name" value="TRANSPORT PERMEASE YVFS-RELATED"/>
    <property type="match status" value="1"/>
</dbReference>
<evidence type="ECO:0000256" key="4">
    <source>
        <dbReference type="ARBA" id="ARBA00023136"/>
    </source>
</evidence>
<keyword evidence="4 5" id="KW-0472">Membrane</keyword>
<gene>
    <name evidence="8" type="ORF">H7C18_16215</name>
</gene>
<proteinExistence type="predicted"/>
<dbReference type="Proteomes" id="UP000564644">
    <property type="component" value="Unassembled WGS sequence"/>
</dbReference>
<feature type="transmembrane region" description="Helical" evidence="5">
    <location>
        <begin position="550"/>
        <end position="574"/>
    </location>
</feature>
<keyword evidence="2 5" id="KW-0812">Transmembrane</keyword>
<accession>A0A7X0SM42</accession>
<feature type="transmembrane region" description="Helical" evidence="5">
    <location>
        <begin position="668"/>
        <end position="686"/>
    </location>
</feature>
<dbReference type="SUPFAM" id="SSF58104">
    <property type="entry name" value="Methyl-accepting chemotaxis protein (MCP) signaling domain"/>
    <property type="match status" value="1"/>
</dbReference>
<evidence type="ECO:0000259" key="6">
    <source>
        <dbReference type="Pfam" id="PF01061"/>
    </source>
</evidence>
<dbReference type="Gene3D" id="3.40.1710.10">
    <property type="entry name" value="abc type-2 transporter like domain"/>
    <property type="match status" value="1"/>
</dbReference>
<evidence type="ECO:0000313" key="8">
    <source>
        <dbReference type="EMBL" id="MBB6732466.1"/>
    </source>
</evidence>
<keyword evidence="3 5" id="KW-1133">Transmembrane helix</keyword>
<evidence type="ECO:0000256" key="2">
    <source>
        <dbReference type="ARBA" id="ARBA00022692"/>
    </source>
</evidence>